<proteinExistence type="inferred from homology"/>
<gene>
    <name evidence="8" type="ORF">Micbo1qcDRAFT_161536</name>
</gene>
<dbReference type="EMBL" id="KQ964248">
    <property type="protein sequence ID" value="KXJ93515.1"/>
    <property type="molecule type" value="Genomic_DNA"/>
</dbReference>
<keyword evidence="5 7" id="KW-0472">Membrane</keyword>
<keyword evidence="9" id="KW-1185">Reference proteome</keyword>
<dbReference type="STRING" id="196109.A0A136J8N3"/>
<evidence type="ECO:0000256" key="1">
    <source>
        <dbReference type="ARBA" id="ARBA00004127"/>
    </source>
</evidence>
<sequence length="310" mass="33613">MSFLGRSDAVILAGLAELCAGSISMGIGGFLAARDTLRQQQQQEEQEVELHGVDCAKDDAGLSLLHGQRSGCSSERSSSSFEDHCTLVADDEALEDEKESTLDMSHRPDIDLEREDERAIRQHLEPLHLPEPAILEILATMQRSSSTAPLSRGNVRKRLSRFYNSSLPGKGLDQSTSGSDYEEGPRQRQHPPRPSTVLGPLLSGLIIALGYTVGGLIPLLPYFFAATIEASTRWSLALCMVALFTFGAGKYWLLQGPCRSVGNGGTRREERWKLARKCSIEGVQMLVLGMLAAGAAVECVQLVNDRTGGS</sequence>
<feature type="transmembrane region" description="Helical" evidence="7">
    <location>
        <begin position="12"/>
        <end position="33"/>
    </location>
</feature>
<reference evidence="9" key="1">
    <citation type="submission" date="2016-02" db="EMBL/GenBank/DDBJ databases">
        <title>Draft genome sequence of Microdochium bolleyi, a fungal endophyte of beachgrass.</title>
        <authorList>
            <consortium name="DOE Joint Genome Institute"/>
            <person name="David A.S."/>
            <person name="May G."/>
            <person name="Haridas S."/>
            <person name="Lim J."/>
            <person name="Wang M."/>
            <person name="Labutti K."/>
            <person name="Lipzen A."/>
            <person name="Barry K."/>
            <person name="Grigoriev I.V."/>
        </authorList>
    </citation>
    <scope>NUCLEOTIDE SEQUENCE [LARGE SCALE GENOMIC DNA]</scope>
    <source>
        <strain evidence="9">J235TASD1</strain>
    </source>
</reference>
<feature type="transmembrane region" description="Helical" evidence="7">
    <location>
        <begin position="234"/>
        <end position="253"/>
    </location>
</feature>
<organism evidence="8 9">
    <name type="scientific">Microdochium bolleyi</name>
    <dbReference type="NCBI Taxonomy" id="196109"/>
    <lineage>
        <taxon>Eukaryota</taxon>
        <taxon>Fungi</taxon>
        <taxon>Dikarya</taxon>
        <taxon>Ascomycota</taxon>
        <taxon>Pezizomycotina</taxon>
        <taxon>Sordariomycetes</taxon>
        <taxon>Xylariomycetidae</taxon>
        <taxon>Xylariales</taxon>
        <taxon>Microdochiaceae</taxon>
        <taxon>Microdochium</taxon>
    </lineage>
</organism>
<dbReference type="AlphaFoldDB" id="A0A136J8N3"/>
<evidence type="ECO:0000256" key="3">
    <source>
        <dbReference type="ARBA" id="ARBA00022692"/>
    </source>
</evidence>
<name>A0A136J8N3_9PEZI</name>
<dbReference type="GO" id="GO:0012505">
    <property type="term" value="C:endomembrane system"/>
    <property type="evidence" value="ECO:0007669"/>
    <property type="project" value="UniProtKB-SubCell"/>
</dbReference>
<protein>
    <submittedName>
        <fullName evidence="8">Ccc1 family</fullName>
    </submittedName>
</protein>
<evidence type="ECO:0000256" key="4">
    <source>
        <dbReference type="ARBA" id="ARBA00022989"/>
    </source>
</evidence>
<dbReference type="GO" id="GO:0005384">
    <property type="term" value="F:manganese ion transmembrane transporter activity"/>
    <property type="evidence" value="ECO:0007669"/>
    <property type="project" value="InterPro"/>
</dbReference>
<keyword evidence="3 7" id="KW-0812">Transmembrane</keyword>
<dbReference type="InterPro" id="IPR008217">
    <property type="entry name" value="Ccc1_fam"/>
</dbReference>
<comment type="subcellular location">
    <subcellularLocation>
        <location evidence="1">Endomembrane system</location>
        <topology evidence="1">Multi-pass membrane protein</topology>
    </subcellularLocation>
</comment>
<feature type="transmembrane region" description="Helical" evidence="7">
    <location>
        <begin position="197"/>
        <end position="222"/>
    </location>
</feature>
<feature type="compositionally biased region" description="Polar residues" evidence="6">
    <location>
        <begin position="164"/>
        <end position="179"/>
    </location>
</feature>
<keyword evidence="4 7" id="KW-1133">Transmembrane helix</keyword>
<accession>A0A136J8N3</accession>
<evidence type="ECO:0000313" key="8">
    <source>
        <dbReference type="EMBL" id="KXJ93515.1"/>
    </source>
</evidence>
<dbReference type="OrthoDB" id="73465at2759"/>
<dbReference type="InParanoid" id="A0A136J8N3"/>
<evidence type="ECO:0000256" key="2">
    <source>
        <dbReference type="ARBA" id="ARBA00007049"/>
    </source>
</evidence>
<dbReference type="Pfam" id="PF01988">
    <property type="entry name" value="VIT1"/>
    <property type="match status" value="1"/>
</dbReference>
<dbReference type="Proteomes" id="UP000070501">
    <property type="component" value="Unassembled WGS sequence"/>
</dbReference>
<feature type="region of interest" description="Disordered" evidence="6">
    <location>
        <begin position="164"/>
        <end position="194"/>
    </location>
</feature>
<evidence type="ECO:0000256" key="7">
    <source>
        <dbReference type="SAM" id="Phobius"/>
    </source>
</evidence>
<dbReference type="GO" id="GO:0030026">
    <property type="term" value="P:intracellular manganese ion homeostasis"/>
    <property type="evidence" value="ECO:0007669"/>
    <property type="project" value="InterPro"/>
</dbReference>
<comment type="similarity">
    <text evidence="2">Belongs to the CCC1 family.</text>
</comment>
<evidence type="ECO:0000313" key="9">
    <source>
        <dbReference type="Proteomes" id="UP000070501"/>
    </source>
</evidence>
<evidence type="ECO:0000256" key="5">
    <source>
        <dbReference type="ARBA" id="ARBA00023136"/>
    </source>
</evidence>
<evidence type="ECO:0000256" key="6">
    <source>
        <dbReference type="SAM" id="MobiDB-lite"/>
    </source>
</evidence>
<dbReference type="PANTHER" id="PTHR31851">
    <property type="entry name" value="FE(2+)/MN(2+) TRANSPORTER PCL1"/>
    <property type="match status" value="1"/>
</dbReference>